<organism evidence="6">
    <name type="scientific">Acinetobacter pittii</name>
    <name type="common">Acinetobacter genomosp. 3</name>
    <dbReference type="NCBI Taxonomy" id="48296"/>
    <lineage>
        <taxon>Bacteria</taxon>
        <taxon>Pseudomonadati</taxon>
        <taxon>Pseudomonadota</taxon>
        <taxon>Gammaproteobacteria</taxon>
        <taxon>Moraxellales</taxon>
        <taxon>Moraxellaceae</taxon>
        <taxon>Acinetobacter</taxon>
        <taxon>Acinetobacter calcoaceticus/baumannii complex</taxon>
    </lineage>
</organism>
<feature type="chain" id="PRO_5001937944" evidence="4">
    <location>
        <begin position="19"/>
        <end position="160"/>
    </location>
</feature>
<dbReference type="GeneID" id="69464964"/>
<evidence type="ECO:0000313" key="6">
    <source>
        <dbReference type="EMBL" id="AIU93427.1"/>
    </source>
</evidence>
<evidence type="ECO:0000256" key="2">
    <source>
        <dbReference type="ARBA" id="ARBA00022759"/>
    </source>
</evidence>
<reference evidence="6" key="1">
    <citation type="submission" date="2013-12" db="EMBL/GenBank/DDBJ databases">
        <title>Acinetobacter pitti plasmid metallo-beta-lactamase NDM-1 gene, complete sequence.</title>
        <authorList>
            <person name="Fu Y."/>
            <person name="Jiang Y."/>
            <person name="Yu Y."/>
        </authorList>
    </citation>
    <scope>NUCLEOTIDE SEQUENCE</scope>
    <source>
        <strain evidence="6">Acinetobacter pitti</strain>
        <plasmid evidence="6">pNDM-AP</plasmid>
    </source>
</reference>
<dbReference type="InterPro" id="IPR035437">
    <property type="entry name" value="SNase_OB-fold_sf"/>
</dbReference>
<evidence type="ECO:0000256" key="4">
    <source>
        <dbReference type="SAM" id="SignalP"/>
    </source>
</evidence>
<dbReference type="InterPro" id="IPR002071">
    <property type="entry name" value="Thermonucl_AS"/>
</dbReference>
<keyword evidence="2" id="KW-0255">Endonuclease</keyword>
<accession>A0A097SPI0</accession>
<dbReference type="Pfam" id="PF00565">
    <property type="entry name" value="SNase"/>
    <property type="match status" value="1"/>
</dbReference>
<dbReference type="AlphaFoldDB" id="A0A097SPI0"/>
<dbReference type="PANTHER" id="PTHR12302">
    <property type="entry name" value="EBNA2 BINDING PROTEIN P100"/>
    <property type="match status" value="1"/>
</dbReference>
<dbReference type="PROSITE" id="PS50830">
    <property type="entry name" value="TNASE_3"/>
    <property type="match status" value="1"/>
</dbReference>
<dbReference type="SUPFAM" id="SSF50199">
    <property type="entry name" value="Staphylococcal nuclease"/>
    <property type="match status" value="1"/>
</dbReference>
<dbReference type="EMBL" id="KJ003839">
    <property type="protein sequence ID" value="AIU93427.1"/>
    <property type="molecule type" value="Genomic_DNA"/>
</dbReference>
<dbReference type="GO" id="GO:0004519">
    <property type="term" value="F:endonuclease activity"/>
    <property type="evidence" value="ECO:0007669"/>
    <property type="project" value="UniProtKB-KW"/>
</dbReference>
<evidence type="ECO:0000256" key="1">
    <source>
        <dbReference type="ARBA" id="ARBA00022722"/>
    </source>
</evidence>
<geneLocation type="plasmid" evidence="6">
    <name>pNDM-AP</name>
</geneLocation>
<dbReference type="Gene3D" id="2.40.50.90">
    <property type="match status" value="1"/>
</dbReference>
<sequence>MNKLFCITLFLFSAYCHADYYGKVTYVLDGDTVSITKPNNTKWRVRLSFIDAPEVANNAKNSPTQPYGQQSKQYLMSMVLNKTVLVKEHGTDNNGRFLGELYLNKLNVNKAMVASGYAWAYRYNLPDRTYIDLENNARSKKIGLWKSPNPINPYDWRKKY</sequence>
<keyword evidence="3" id="KW-0378">Hydrolase</keyword>
<dbReference type="PROSITE" id="PS01123">
    <property type="entry name" value="TNASE_1"/>
    <property type="match status" value="1"/>
</dbReference>
<dbReference type="SMART" id="SM00318">
    <property type="entry name" value="SNc"/>
    <property type="match status" value="1"/>
</dbReference>
<feature type="signal peptide" evidence="4">
    <location>
        <begin position="1"/>
        <end position="18"/>
    </location>
</feature>
<keyword evidence="6" id="KW-0614">Plasmid</keyword>
<dbReference type="PANTHER" id="PTHR12302:SF3">
    <property type="entry name" value="SERINE_THREONINE-PROTEIN KINASE 31"/>
    <property type="match status" value="1"/>
</dbReference>
<dbReference type="InterPro" id="IPR016071">
    <property type="entry name" value="Staphylococal_nuclease_OB-fold"/>
</dbReference>
<keyword evidence="1" id="KW-0540">Nuclease</keyword>
<dbReference type="RefSeq" id="WP_015060706.1">
    <property type="nucleotide sequence ID" value="NZ_CP133049.1"/>
</dbReference>
<evidence type="ECO:0000256" key="3">
    <source>
        <dbReference type="ARBA" id="ARBA00022801"/>
    </source>
</evidence>
<dbReference type="CDD" id="cd00175">
    <property type="entry name" value="SNc"/>
    <property type="match status" value="1"/>
</dbReference>
<dbReference type="GO" id="GO:0003676">
    <property type="term" value="F:nucleic acid binding"/>
    <property type="evidence" value="ECO:0007669"/>
    <property type="project" value="InterPro"/>
</dbReference>
<keyword evidence="4" id="KW-0732">Signal</keyword>
<name>A0A097SPI0_ACIPI</name>
<evidence type="ECO:0000259" key="5">
    <source>
        <dbReference type="PROSITE" id="PS50830"/>
    </source>
</evidence>
<protein>
    <submittedName>
        <fullName evidence="6">ParB</fullName>
    </submittedName>
</protein>
<feature type="domain" description="TNase-like" evidence="5">
    <location>
        <begin position="18"/>
        <end position="147"/>
    </location>
</feature>
<proteinExistence type="predicted"/>
<gene>
    <name evidence="6" type="primary">parB</name>
    <name evidence="6" type="ORF">ABC8415_0025</name>
</gene>
<dbReference type="GO" id="GO:0016787">
    <property type="term" value="F:hydrolase activity"/>
    <property type="evidence" value="ECO:0007669"/>
    <property type="project" value="UniProtKB-KW"/>
</dbReference>